<geneLocation type="mitochondrion" evidence="1"/>
<keyword evidence="1" id="KW-0687">Ribonucleoprotein</keyword>
<protein>
    <submittedName>
        <fullName evidence="1">Ribosomal protein L5</fullName>
    </submittedName>
</protein>
<dbReference type="GO" id="GO:0005840">
    <property type="term" value="C:ribosome"/>
    <property type="evidence" value="ECO:0007669"/>
    <property type="project" value="UniProtKB-KW"/>
</dbReference>
<dbReference type="EMBL" id="EU275726">
    <property type="protein sequence ID" value="ABX45173.1"/>
    <property type="molecule type" value="Genomic_DNA"/>
</dbReference>
<organism evidence="1">
    <name type="scientific">Heterostelium pallidum</name>
    <name type="common">Cellular slime mold</name>
    <name type="synonym">Polysphondylium pallidum</name>
    <dbReference type="NCBI Taxonomy" id="13642"/>
    <lineage>
        <taxon>Eukaryota</taxon>
        <taxon>Amoebozoa</taxon>
        <taxon>Evosea</taxon>
        <taxon>Eumycetozoa</taxon>
        <taxon>Dictyostelia</taxon>
        <taxon>Acytosteliales</taxon>
        <taxon>Acytosteliaceae</taxon>
        <taxon>Heterostelium</taxon>
    </lineage>
</organism>
<proteinExistence type="predicted"/>
<accession>B2XX51</accession>
<evidence type="ECO:0000313" key="1">
    <source>
        <dbReference type="EMBL" id="ABX45173.1"/>
    </source>
</evidence>
<keyword evidence="1" id="KW-0689">Ribosomal protein</keyword>
<gene>
    <name evidence="1" type="primary">rpl5</name>
</gene>
<dbReference type="AlphaFoldDB" id="B2XX51"/>
<sequence length="191" mass="23159">MSFITGYTSRILSKVYLNKIGQNQTGLNHLKLKQGQIQIKVKKYNKELFDLYELVTLLEQTYMQKPKIEFTEIIERATNIKVKNLMISINLNKEKINDFFSFFLLFIVSDRKKRNILEKNNLDLDRAHIQYHLKDFKMFRKILWNNVVNIDNDMMLKFIFKSRKDVISKYRLYGFLRVLLRIKKRIYYAKK</sequence>
<name>B2XX51_HETPA</name>
<reference evidence="1" key="1">
    <citation type="journal article" date="2008" name="Mol. Biol. Evol.">
        <title>Mitochondrial genome evolution in the social amoebae.</title>
        <authorList>
            <person name="Heidel A.J."/>
            <person name="Gloeckner G."/>
        </authorList>
    </citation>
    <scope>NUCLEOTIDE SEQUENCE</scope>
    <source>
        <strain evidence="1">PN500</strain>
    </source>
</reference>
<keyword evidence="1" id="KW-0496">Mitochondrion</keyword>